<comment type="subunit">
    <text evidence="3">Homotrimer.</text>
</comment>
<dbReference type="InterPro" id="IPR051941">
    <property type="entry name" value="BG_Antigen-Binding_Lectin"/>
</dbReference>
<protein>
    <recommendedName>
        <fullName evidence="8">F5/8 type C domain-containing protein</fullName>
    </recommendedName>
</protein>
<dbReference type="AlphaFoldDB" id="K7F5B0"/>
<feature type="domain" description="F5/8 type C" evidence="8">
    <location>
        <begin position="1"/>
        <end position="74"/>
    </location>
</feature>
<dbReference type="Gene3D" id="2.60.120.260">
    <property type="entry name" value="Galactose-binding domain-like"/>
    <property type="match status" value="1"/>
</dbReference>
<keyword evidence="10" id="KW-1185">Reference proteome</keyword>
<dbReference type="Pfam" id="PF22633">
    <property type="entry name" value="F5_F8_type_C_2"/>
    <property type="match status" value="1"/>
</dbReference>
<name>K7F5B0_PELSI</name>
<dbReference type="eggNOG" id="ENOG502QQVA">
    <property type="taxonomic scope" value="Eukaryota"/>
</dbReference>
<evidence type="ECO:0000313" key="10">
    <source>
        <dbReference type="Proteomes" id="UP000007267"/>
    </source>
</evidence>
<evidence type="ECO:0000256" key="7">
    <source>
        <dbReference type="ARBA" id="ARBA00023157"/>
    </source>
</evidence>
<keyword evidence="6" id="KW-0106">Calcium</keyword>
<dbReference type="SMART" id="SM00607">
    <property type="entry name" value="FTP"/>
    <property type="match status" value="1"/>
</dbReference>
<reference evidence="10" key="1">
    <citation type="submission" date="2011-10" db="EMBL/GenBank/DDBJ databases">
        <authorList>
            <consortium name="Soft-shell Turtle Genome Consortium"/>
        </authorList>
    </citation>
    <scope>NUCLEOTIDE SEQUENCE [LARGE SCALE GENOMIC DNA]</scope>
    <source>
        <strain evidence="10">Daiwa-1</strain>
    </source>
</reference>
<dbReference type="SUPFAM" id="SSF49785">
    <property type="entry name" value="Galactose-binding domain-like"/>
    <property type="match status" value="1"/>
</dbReference>
<dbReference type="GO" id="GO:0010185">
    <property type="term" value="P:regulation of cellular defense response"/>
    <property type="evidence" value="ECO:0007669"/>
    <property type="project" value="UniProtKB-ARBA"/>
</dbReference>
<dbReference type="GeneTree" id="ENSGT01060000248575"/>
<comment type="similarity">
    <text evidence="2">Belongs to the fucolectin family.</text>
</comment>
<evidence type="ECO:0000313" key="9">
    <source>
        <dbReference type="Ensembl" id="ENSPSIP00000003220.1"/>
    </source>
</evidence>
<dbReference type="EMBL" id="AGCU01140128">
    <property type="status" value="NOT_ANNOTATED_CDS"/>
    <property type="molecule type" value="Genomic_DNA"/>
</dbReference>
<reference evidence="9" key="3">
    <citation type="submission" date="2025-08" db="UniProtKB">
        <authorList>
            <consortium name="Ensembl"/>
        </authorList>
    </citation>
    <scope>IDENTIFICATION</scope>
</reference>
<dbReference type="Proteomes" id="UP000007267">
    <property type="component" value="Unassembled WGS sequence"/>
</dbReference>
<sequence>MAGNAVDGNRNGVWERGSCSLTKRDTEPWWTVDLGRRHSVSMVMVKNREDGSYWKRLKGAEIHVGDSLTDNGKSNPLCGTINDTRPGSLSTICCNGRQGRYVTTTIPGRAEYLSLCEVEVLSQSCVSQPRGKELAQCDWKPVPFHVT</sequence>
<dbReference type="GO" id="GO:0042806">
    <property type="term" value="F:fucose binding"/>
    <property type="evidence" value="ECO:0007669"/>
    <property type="project" value="UniProtKB-ARBA"/>
</dbReference>
<dbReference type="Ensembl" id="ENSPSIT00000003235.1">
    <property type="protein sequence ID" value="ENSPSIP00000003220.1"/>
    <property type="gene ID" value="ENSPSIG00000003090.1"/>
</dbReference>
<dbReference type="PANTHER" id="PTHR45713:SF11">
    <property type="entry name" value="FUCOLECTIN TACHYLECTIN-4 PENTRAXIN-1 DOMAIN-CONTAINING PROTEIN"/>
    <property type="match status" value="1"/>
</dbReference>
<proteinExistence type="inferred from homology"/>
<evidence type="ECO:0000256" key="2">
    <source>
        <dbReference type="ARBA" id="ARBA00010147"/>
    </source>
</evidence>
<evidence type="ECO:0000256" key="6">
    <source>
        <dbReference type="ARBA" id="ARBA00022837"/>
    </source>
</evidence>
<keyword evidence="7" id="KW-1015">Disulfide bond</keyword>
<dbReference type="GO" id="GO:0046872">
    <property type="term" value="F:metal ion binding"/>
    <property type="evidence" value="ECO:0007669"/>
    <property type="project" value="UniProtKB-KW"/>
</dbReference>
<evidence type="ECO:0000256" key="4">
    <source>
        <dbReference type="ARBA" id="ARBA00022723"/>
    </source>
</evidence>
<reference evidence="9" key="4">
    <citation type="submission" date="2025-09" db="UniProtKB">
        <authorList>
            <consortium name="Ensembl"/>
        </authorList>
    </citation>
    <scope>IDENTIFICATION</scope>
</reference>
<reference evidence="10" key="2">
    <citation type="journal article" date="2013" name="Nat. Genet.">
        <title>The draft genomes of soft-shell turtle and green sea turtle yield insights into the development and evolution of the turtle-specific body plan.</title>
        <authorList>
            <person name="Wang Z."/>
            <person name="Pascual-Anaya J."/>
            <person name="Zadissa A."/>
            <person name="Li W."/>
            <person name="Niimura Y."/>
            <person name="Huang Z."/>
            <person name="Li C."/>
            <person name="White S."/>
            <person name="Xiong Z."/>
            <person name="Fang D."/>
            <person name="Wang B."/>
            <person name="Ming Y."/>
            <person name="Chen Y."/>
            <person name="Zheng Y."/>
            <person name="Kuraku S."/>
            <person name="Pignatelli M."/>
            <person name="Herrero J."/>
            <person name="Beal K."/>
            <person name="Nozawa M."/>
            <person name="Li Q."/>
            <person name="Wang J."/>
            <person name="Zhang H."/>
            <person name="Yu L."/>
            <person name="Shigenobu S."/>
            <person name="Wang J."/>
            <person name="Liu J."/>
            <person name="Flicek P."/>
            <person name="Searle S."/>
            <person name="Wang J."/>
            <person name="Kuratani S."/>
            <person name="Yin Y."/>
            <person name="Aken B."/>
            <person name="Zhang G."/>
            <person name="Irie N."/>
        </authorList>
    </citation>
    <scope>NUCLEOTIDE SEQUENCE [LARGE SCALE GENOMIC DNA]</scope>
    <source>
        <strain evidence="10">Daiwa-1</strain>
    </source>
</reference>
<evidence type="ECO:0000256" key="3">
    <source>
        <dbReference type="ARBA" id="ARBA00011233"/>
    </source>
</evidence>
<dbReference type="InterPro" id="IPR000421">
    <property type="entry name" value="FA58C"/>
</dbReference>
<dbReference type="InterPro" id="IPR006585">
    <property type="entry name" value="FTP1"/>
</dbReference>
<evidence type="ECO:0000256" key="5">
    <source>
        <dbReference type="ARBA" id="ARBA00022734"/>
    </source>
</evidence>
<evidence type="ECO:0000256" key="1">
    <source>
        <dbReference type="ARBA" id="ARBA00002219"/>
    </source>
</evidence>
<dbReference type="InterPro" id="IPR008979">
    <property type="entry name" value="Galactose-bd-like_sf"/>
</dbReference>
<dbReference type="PROSITE" id="PS50022">
    <property type="entry name" value="FA58C_3"/>
    <property type="match status" value="1"/>
</dbReference>
<accession>K7F5B0</accession>
<dbReference type="EMBL" id="AGCU01140129">
    <property type="status" value="NOT_ANNOTATED_CDS"/>
    <property type="molecule type" value="Genomic_DNA"/>
</dbReference>
<keyword evidence="4" id="KW-0479">Metal-binding</keyword>
<dbReference type="HOGENOM" id="CLU_072164_2_1_1"/>
<dbReference type="OMA" id="SFICIML"/>
<dbReference type="GO" id="GO:0001868">
    <property type="term" value="P:regulation of complement activation, lectin pathway"/>
    <property type="evidence" value="ECO:0007669"/>
    <property type="project" value="UniProtKB-ARBA"/>
</dbReference>
<dbReference type="PANTHER" id="PTHR45713">
    <property type="entry name" value="FTP DOMAIN-CONTAINING PROTEIN"/>
    <property type="match status" value="1"/>
</dbReference>
<organism evidence="9 10">
    <name type="scientific">Pelodiscus sinensis</name>
    <name type="common">Chinese softshell turtle</name>
    <name type="synonym">Trionyx sinensis</name>
    <dbReference type="NCBI Taxonomy" id="13735"/>
    <lineage>
        <taxon>Eukaryota</taxon>
        <taxon>Metazoa</taxon>
        <taxon>Chordata</taxon>
        <taxon>Craniata</taxon>
        <taxon>Vertebrata</taxon>
        <taxon>Euteleostomi</taxon>
        <taxon>Archelosauria</taxon>
        <taxon>Testudinata</taxon>
        <taxon>Testudines</taxon>
        <taxon>Cryptodira</taxon>
        <taxon>Trionychia</taxon>
        <taxon>Trionychidae</taxon>
        <taxon>Pelodiscus</taxon>
    </lineage>
</organism>
<comment type="function">
    <text evidence="1">Acts as a defensive agent. Recognizes blood group fucosylated oligosaccharides including A, B, H and Lewis B-type antigens. Does not recognize Lewis A antigen and has low affinity for monovalent haptens.</text>
</comment>
<keyword evidence="5" id="KW-0430">Lectin</keyword>
<evidence type="ECO:0000259" key="8">
    <source>
        <dbReference type="PROSITE" id="PS50022"/>
    </source>
</evidence>